<dbReference type="Gene3D" id="1.25.40.10">
    <property type="entry name" value="Tetratricopeptide repeat domain"/>
    <property type="match status" value="1"/>
</dbReference>
<organism evidence="1">
    <name type="scientific">Zea mays</name>
    <name type="common">Maize</name>
    <dbReference type="NCBI Taxonomy" id="4577"/>
    <lineage>
        <taxon>Eukaryota</taxon>
        <taxon>Viridiplantae</taxon>
        <taxon>Streptophyta</taxon>
        <taxon>Embryophyta</taxon>
        <taxon>Tracheophyta</taxon>
        <taxon>Spermatophyta</taxon>
        <taxon>Magnoliopsida</taxon>
        <taxon>Liliopsida</taxon>
        <taxon>Poales</taxon>
        <taxon>Poaceae</taxon>
        <taxon>PACMAD clade</taxon>
        <taxon>Panicoideae</taxon>
        <taxon>Andropogonodae</taxon>
        <taxon>Andropogoneae</taxon>
        <taxon>Tripsacinae</taxon>
        <taxon>Zea</taxon>
    </lineage>
</organism>
<dbReference type="PANTHER" id="PTHR46050">
    <property type="entry name" value="TPR REPEAT-CONTAINING THIOREDOXIN"/>
    <property type="match status" value="1"/>
</dbReference>
<dbReference type="InterPro" id="IPR011990">
    <property type="entry name" value="TPR-like_helical_dom_sf"/>
</dbReference>
<dbReference type="Gene3D" id="3.50.50.60">
    <property type="entry name" value="FAD/NAD(P)-binding domain"/>
    <property type="match status" value="1"/>
</dbReference>
<dbReference type="InterPro" id="IPR036188">
    <property type="entry name" value="FAD/NAD-bd_sf"/>
</dbReference>
<evidence type="ECO:0000313" key="1">
    <source>
        <dbReference type="EMBL" id="AQK67960.1"/>
    </source>
</evidence>
<dbReference type="STRING" id="4577.A0A1D6GYX6"/>
<dbReference type="PANTHER" id="PTHR46050:SF28">
    <property type="entry name" value="OS01G0218200 PROTEIN"/>
    <property type="match status" value="1"/>
</dbReference>
<dbReference type="InterPro" id="IPR044534">
    <property type="entry name" value="TTL1-4"/>
</dbReference>
<name>A0A1D6GYX6_MAIZE</name>
<proteinExistence type="predicted"/>
<gene>
    <name evidence="1" type="ORF">ZEAMMB73_Zm00001d015055</name>
</gene>
<dbReference type="ExpressionAtlas" id="A0A1D6GYX6">
    <property type="expression patterns" value="baseline and differential"/>
</dbReference>
<protein>
    <submittedName>
        <fullName evidence="1">Uncharacterized protein</fullName>
    </submittedName>
</protein>
<dbReference type="SUPFAM" id="SSF48452">
    <property type="entry name" value="TPR-like"/>
    <property type="match status" value="1"/>
</dbReference>
<dbReference type="AlphaFoldDB" id="A0A1D6GYX6"/>
<reference evidence="1" key="1">
    <citation type="submission" date="2015-12" db="EMBL/GenBank/DDBJ databases">
        <title>Update maize B73 reference genome by single molecule sequencing technologies.</title>
        <authorList>
            <consortium name="Maize Genome Sequencing Project"/>
            <person name="Ware D."/>
        </authorList>
    </citation>
    <scope>NUCLEOTIDE SEQUENCE</scope>
    <source>
        <tissue evidence="1">Seedling</tissue>
    </source>
</reference>
<accession>A0A1D6GYX6</accession>
<dbReference type="InParanoid" id="A0A1D6GYX6"/>
<sequence>MLYDRTLALYLDKAKCRGNRTAALNGLCCLGEAIKECEEALQIDPSYVHTHHRLTSLHIRYVIVGGGNAAGYVARTFVEHGMADGRLCIVSKEEQSQREGILRLVIPGRV</sequence>
<dbReference type="SMR" id="A0A1D6GYX6"/>
<dbReference type="EMBL" id="CM000781">
    <property type="protein sequence ID" value="AQK67960.1"/>
    <property type="molecule type" value="Genomic_DNA"/>
</dbReference>